<proteinExistence type="inferred from homology"/>
<organism evidence="9 10">
    <name type="scientific">Ferrovum myxofaciens</name>
    <dbReference type="NCBI Taxonomy" id="416213"/>
    <lineage>
        <taxon>Bacteria</taxon>
        <taxon>Pseudomonadati</taxon>
        <taxon>Pseudomonadota</taxon>
        <taxon>Betaproteobacteria</taxon>
        <taxon>Ferrovales</taxon>
        <taxon>Ferrovaceae</taxon>
        <taxon>Ferrovum</taxon>
    </lineage>
</organism>
<keyword evidence="5" id="KW-0274">FAD</keyword>
<evidence type="ECO:0000256" key="1">
    <source>
        <dbReference type="ARBA" id="ARBA00001974"/>
    </source>
</evidence>
<dbReference type="GO" id="GO:0071949">
    <property type="term" value="F:FAD binding"/>
    <property type="evidence" value="ECO:0007669"/>
    <property type="project" value="InterPro"/>
</dbReference>
<dbReference type="PATRIC" id="fig|1789004.3.peg.1964"/>
<dbReference type="UniPathway" id="UPA00232"/>
<evidence type="ECO:0000259" key="8">
    <source>
        <dbReference type="Pfam" id="PF01494"/>
    </source>
</evidence>
<feature type="domain" description="FAD-binding" evidence="8">
    <location>
        <begin position="8"/>
        <end position="309"/>
    </location>
</feature>
<dbReference type="AlphaFoldDB" id="A0A149VWG6"/>
<evidence type="ECO:0000256" key="7">
    <source>
        <dbReference type="ARBA" id="ARBA00023033"/>
    </source>
</evidence>
<dbReference type="SUPFAM" id="SSF51905">
    <property type="entry name" value="FAD/NAD(P)-binding domain"/>
    <property type="match status" value="1"/>
</dbReference>
<dbReference type="GO" id="GO:0016705">
    <property type="term" value="F:oxidoreductase activity, acting on paired donors, with incorporation or reduction of molecular oxygen"/>
    <property type="evidence" value="ECO:0007669"/>
    <property type="project" value="InterPro"/>
</dbReference>
<dbReference type="GO" id="GO:0006744">
    <property type="term" value="P:ubiquinone biosynthetic process"/>
    <property type="evidence" value="ECO:0007669"/>
    <property type="project" value="UniProtKB-UniPathway"/>
</dbReference>
<dbReference type="Proteomes" id="UP000075653">
    <property type="component" value="Unassembled WGS sequence"/>
</dbReference>
<dbReference type="PRINTS" id="PR00420">
    <property type="entry name" value="RNGMNOXGNASE"/>
</dbReference>
<dbReference type="STRING" id="1789004.FEMY_19130"/>
<reference evidence="9 10" key="1">
    <citation type="submission" date="2016-01" db="EMBL/GenBank/DDBJ databases">
        <title>Genome sequence of the acidophilic iron oxidising Ferrovum strain Z-31.</title>
        <authorList>
            <person name="Poehlein A."/>
            <person name="Ullrich S.R."/>
            <person name="Schloemann M."/>
            <person name="Muehling M."/>
            <person name="Daniel R."/>
        </authorList>
    </citation>
    <scope>NUCLEOTIDE SEQUENCE [LARGE SCALE GENOMIC DNA]</scope>
    <source>
        <strain evidence="9 10">Z-31</strain>
    </source>
</reference>
<evidence type="ECO:0000313" key="10">
    <source>
        <dbReference type="Proteomes" id="UP000075653"/>
    </source>
</evidence>
<dbReference type="OrthoDB" id="9769565at2"/>
<dbReference type="NCBIfam" id="TIGR01988">
    <property type="entry name" value="Ubi-OHases"/>
    <property type="match status" value="1"/>
</dbReference>
<dbReference type="GeneID" id="301710539"/>
<dbReference type="InterPro" id="IPR002938">
    <property type="entry name" value="FAD-bd"/>
</dbReference>
<dbReference type="EC" id="1.14.13.-" evidence="9"/>
<dbReference type="PROSITE" id="PS01304">
    <property type="entry name" value="UBIH"/>
    <property type="match status" value="1"/>
</dbReference>
<gene>
    <name evidence="9" type="primary">ubiH</name>
    <name evidence="9" type="ORF">FEMY_19130</name>
</gene>
<evidence type="ECO:0000256" key="5">
    <source>
        <dbReference type="ARBA" id="ARBA00022827"/>
    </source>
</evidence>
<evidence type="ECO:0000256" key="6">
    <source>
        <dbReference type="ARBA" id="ARBA00023002"/>
    </source>
</evidence>
<dbReference type="PANTHER" id="PTHR43876:SF7">
    <property type="entry name" value="UBIQUINONE BIOSYNTHESIS MONOOXYGENASE COQ6, MITOCHONDRIAL"/>
    <property type="match status" value="1"/>
</dbReference>
<comment type="similarity">
    <text evidence="3">Belongs to the UbiH/COQ6 family.</text>
</comment>
<dbReference type="RefSeq" id="WP_031598044.1">
    <property type="nucleotide sequence ID" value="NZ_CP053676.1"/>
</dbReference>
<keyword evidence="4" id="KW-0285">Flavoprotein</keyword>
<name>A0A149VWG6_9PROT</name>
<keyword evidence="6 9" id="KW-0560">Oxidoreductase</keyword>
<dbReference type="InterPro" id="IPR010971">
    <property type="entry name" value="UbiH/COQ6"/>
</dbReference>
<dbReference type="PANTHER" id="PTHR43876">
    <property type="entry name" value="UBIQUINONE BIOSYNTHESIS MONOOXYGENASE COQ6, MITOCHONDRIAL"/>
    <property type="match status" value="1"/>
</dbReference>
<sequence>MDGADPAAVIIVGGGPVGAATALGLARRGVPVRLLEARPSLRADDRRTLALAQGSRQLLDGLGAWPRAEVTTIDQIHISQRHRFGQTTLTAQEAGMPALGYILRYNTLMACMDEQVRQTPGLSLETGAEVKAVLPGGQETEVIWQAQGKECRARTPLAVLADGGRALTAQVFGAAREQPYTQVALVAQLETDRSVGSLAYERFTPEGPIALLPLGQRYTLVWTGTQEQTELRLDWSDEKFLNELQAAFGGRAGNFLRLHGRSWFPLTLKVLDSVIRPHAVAIGNAAQTMHPVAGQGLNMGLRDADQLIRLVGEGEPDCRGSAAQLERFVALRQRDRRWGIGFTHSLVRLFSNDWPILTQGRGIGLAALNGLPGMRRALTRVMSFGFQGGRRG</sequence>
<evidence type="ECO:0000313" key="9">
    <source>
        <dbReference type="EMBL" id="KXW57560.1"/>
    </source>
</evidence>
<dbReference type="InterPro" id="IPR051205">
    <property type="entry name" value="UbiH/COQ6_monooxygenase"/>
</dbReference>
<dbReference type="EMBL" id="LRRD01000050">
    <property type="protein sequence ID" value="KXW57560.1"/>
    <property type="molecule type" value="Genomic_DNA"/>
</dbReference>
<dbReference type="InterPro" id="IPR018168">
    <property type="entry name" value="Ubi_Hdrlase_CS"/>
</dbReference>
<evidence type="ECO:0000256" key="4">
    <source>
        <dbReference type="ARBA" id="ARBA00022630"/>
    </source>
</evidence>
<evidence type="ECO:0000256" key="3">
    <source>
        <dbReference type="ARBA" id="ARBA00005349"/>
    </source>
</evidence>
<keyword evidence="10" id="KW-1185">Reference proteome</keyword>
<comment type="caution">
    <text evidence="9">The sequence shown here is derived from an EMBL/GenBank/DDBJ whole genome shotgun (WGS) entry which is preliminary data.</text>
</comment>
<comment type="cofactor">
    <cofactor evidence="1">
        <name>FAD</name>
        <dbReference type="ChEBI" id="CHEBI:57692"/>
    </cofactor>
</comment>
<protein>
    <submittedName>
        <fullName evidence="9">2-octaprenyl-6-methoxyphenol hydroxylase</fullName>
        <ecNumber evidence="9">1.14.13.-</ecNumber>
    </submittedName>
</protein>
<dbReference type="GO" id="GO:0004497">
    <property type="term" value="F:monooxygenase activity"/>
    <property type="evidence" value="ECO:0007669"/>
    <property type="project" value="UniProtKB-KW"/>
</dbReference>
<dbReference type="Pfam" id="PF01494">
    <property type="entry name" value="FAD_binding_3"/>
    <property type="match status" value="1"/>
</dbReference>
<accession>A0A149VWG6</accession>
<dbReference type="Gene3D" id="3.50.50.60">
    <property type="entry name" value="FAD/NAD(P)-binding domain"/>
    <property type="match status" value="2"/>
</dbReference>
<evidence type="ECO:0000256" key="2">
    <source>
        <dbReference type="ARBA" id="ARBA00004749"/>
    </source>
</evidence>
<comment type="pathway">
    <text evidence="2">Cofactor biosynthesis; ubiquinone biosynthesis.</text>
</comment>
<keyword evidence="7" id="KW-0503">Monooxygenase</keyword>
<dbReference type="InterPro" id="IPR036188">
    <property type="entry name" value="FAD/NAD-bd_sf"/>
</dbReference>